<dbReference type="EMBL" id="JADYXP020000001">
    <property type="protein sequence ID" value="KAL0133077.1"/>
    <property type="molecule type" value="Genomic_DNA"/>
</dbReference>
<gene>
    <name evidence="2" type="ORF">PUN28_000680</name>
</gene>
<protein>
    <submittedName>
        <fullName evidence="2">Uncharacterized protein</fullName>
    </submittedName>
</protein>
<feature type="compositionally biased region" description="Basic residues" evidence="1">
    <location>
        <begin position="127"/>
        <end position="144"/>
    </location>
</feature>
<reference evidence="2 3" key="1">
    <citation type="submission" date="2023-03" db="EMBL/GenBank/DDBJ databases">
        <title>High recombination rates correlate with genetic variation in Cardiocondyla obscurior ants.</title>
        <authorList>
            <person name="Errbii M."/>
        </authorList>
    </citation>
    <scope>NUCLEOTIDE SEQUENCE [LARGE SCALE GENOMIC DNA]</scope>
    <source>
        <strain evidence="2">Alpha-2009</strain>
        <tissue evidence="2">Whole body</tissue>
    </source>
</reference>
<comment type="caution">
    <text evidence="2">The sequence shown here is derived from an EMBL/GenBank/DDBJ whole genome shotgun (WGS) entry which is preliminary data.</text>
</comment>
<evidence type="ECO:0000256" key="1">
    <source>
        <dbReference type="SAM" id="MobiDB-lite"/>
    </source>
</evidence>
<sequence length="144" mass="17224">MRQIDCRVYYHYNGGHPRRRLYLTQLIDDGNFGRKRKKPGDRRPPREKGRGEKQERERERETRKESAVTPTGLLVSNVIYLPCTRIKNLHYCATMRHRGRGGGLRRLRRRRGKTEKEREGDDENKRERRVRAKGRRGSRARGDR</sequence>
<keyword evidence="3" id="KW-1185">Reference proteome</keyword>
<organism evidence="2 3">
    <name type="scientific">Cardiocondyla obscurior</name>
    <dbReference type="NCBI Taxonomy" id="286306"/>
    <lineage>
        <taxon>Eukaryota</taxon>
        <taxon>Metazoa</taxon>
        <taxon>Ecdysozoa</taxon>
        <taxon>Arthropoda</taxon>
        <taxon>Hexapoda</taxon>
        <taxon>Insecta</taxon>
        <taxon>Pterygota</taxon>
        <taxon>Neoptera</taxon>
        <taxon>Endopterygota</taxon>
        <taxon>Hymenoptera</taxon>
        <taxon>Apocrita</taxon>
        <taxon>Aculeata</taxon>
        <taxon>Formicoidea</taxon>
        <taxon>Formicidae</taxon>
        <taxon>Myrmicinae</taxon>
        <taxon>Cardiocondyla</taxon>
    </lineage>
</organism>
<dbReference type="Proteomes" id="UP001430953">
    <property type="component" value="Unassembled WGS sequence"/>
</dbReference>
<feature type="region of interest" description="Disordered" evidence="1">
    <location>
        <begin position="94"/>
        <end position="144"/>
    </location>
</feature>
<feature type="compositionally biased region" description="Basic residues" evidence="1">
    <location>
        <begin position="95"/>
        <end position="113"/>
    </location>
</feature>
<feature type="compositionally biased region" description="Basic and acidic residues" evidence="1">
    <location>
        <begin position="41"/>
        <end position="66"/>
    </location>
</feature>
<evidence type="ECO:0000313" key="3">
    <source>
        <dbReference type="Proteomes" id="UP001430953"/>
    </source>
</evidence>
<dbReference type="AlphaFoldDB" id="A0AAW2H115"/>
<feature type="region of interest" description="Disordered" evidence="1">
    <location>
        <begin position="31"/>
        <end position="71"/>
    </location>
</feature>
<evidence type="ECO:0000313" key="2">
    <source>
        <dbReference type="EMBL" id="KAL0133077.1"/>
    </source>
</evidence>
<accession>A0AAW2H115</accession>
<proteinExistence type="predicted"/>
<name>A0AAW2H115_9HYME</name>
<feature type="compositionally biased region" description="Basic and acidic residues" evidence="1">
    <location>
        <begin position="114"/>
        <end position="126"/>
    </location>
</feature>